<name>A0A4C1WQZ1_EUMVA</name>
<gene>
    <name evidence="2" type="ORF">EVAR_39058_1</name>
</gene>
<protein>
    <submittedName>
        <fullName evidence="2">Uncharacterized protein</fullName>
    </submittedName>
</protein>
<accession>A0A4C1WQZ1</accession>
<dbReference type="Proteomes" id="UP000299102">
    <property type="component" value="Unassembled WGS sequence"/>
</dbReference>
<proteinExistence type="predicted"/>
<dbReference type="OrthoDB" id="7356441at2759"/>
<evidence type="ECO:0000313" key="2">
    <source>
        <dbReference type="EMBL" id="GBP52535.1"/>
    </source>
</evidence>
<feature type="region of interest" description="Disordered" evidence="1">
    <location>
        <begin position="1"/>
        <end position="64"/>
    </location>
</feature>
<keyword evidence="3" id="KW-1185">Reference proteome</keyword>
<sequence length="116" mass="13055">MPPPPQPPIRPRRRRQSSLEKISPINTQSCDRLTGSLHASPEKSLQSFPERLSASAKDLKSRELDHSRRCRSCDGILEADEDVHAPVSLPAPLDAATQTKRKKNFMDRCVNKVRLC</sequence>
<evidence type="ECO:0000256" key="1">
    <source>
        <dbReference type="SAM" id="MobiDB-lite"/>
    </source>
</evidence>
<evidence type="ECO:0000313" key="3">
    <source>
        <dbReference type="Proteomes" id="UP000299102"/>
    </source>
</evidence>
<reference evidence="2 3" key="1">
    <citation type="journal article" date="2019" name="Commun. Biol.">
        <title>The bagworm genome reveals a unique fibroin gene that provides high tensile strength.</title>
        <authorList>
            <person name="Kono N."/>
            <person name="Nakamura H."/>
            <person name="Ohtoshi R."/>
            <person name="Tomita M."/>
            <person name="Numata K."/>
            <person name="Arakawa K."/>
        </authorList>
    </citation>
    <scope>NUCLEOTIDE SEQUENCE [LARGE SCALE GENOMIC DNA]</scope>
</reference>
<dbReference type="AlphaFoldDB" id="A0A4C1WQZ1"/>
<organism evidence="2 3">
    <name type="scientific">Eumeta variegata</name>
    <name type="common">Bagworm moth</name>
    <name type="synonym">Eumeta japonica</name>
    <dbReference type="NCBI Taxonomy" id="151549"/>
    <lineage>
        <taxon>Eukaryota</taxon>
        <taxon>Metazoa</taxon>
        <taxon>Ecdysozoa</taxon>
        <taxon>Arthropoda</taxon>
        <taxon>Hexapoda</taxon>
        <taxon>Insecta</taxon>
        <taxon>Pterygota</taxon>
        <taxon>Neoptera</taxon>
        <taxon>Endopterygota</taxon>
        <taxon>Lepidoptera</taxon>
        <taxon>Glossata</taxon>
        <taxon>Ditrysia</taxon>
        <taxon>Tineoidea</taxon>
        <taxon>Psychidae</taxon>
        <taxon>Oiketicinae</taxon>
        <taxon>Eumeta</taxon>
    </lineage>
</organism>
<dbReference type="EMBL" id="BGZK01000605">
    <property type="protein sequence ID" value="GBP52535.1"/>
    <property type="molecule type" value="Genomic_DNA"/>
</dbReference>
<comment type="caution">
    <text evidence="2">The sequence shown here is derived from an EMBL/GenBank/DDBJ whole genome shotgun (WGS) entry which is preliminary data.</text>
</comment>